<organism evidence="2 3">
    <name type="scientific">Digitaria exilis</name>
    <dbReference type="NCBI Taxonomy" id="1010633"/>
    <lineage>
        <taxon>Eukaryota</taxon>
        <taxon>Viridiplantae</taxon>
        <taxon>Streptophyta</taxon>
        <taxon>Embryophyta</taxon>
        <taxon>Tracheophyta</taxon>
        <taxon>Spermatophyta</taxon>
        <taxon>Magnoliopsida</taxon>
        <taxon>Liliopsida</taxon>
        <taxon>Poales</taxon>
        <taxon>Poaceae</taxon>
        <taxon>PACMAD clade</taxon>
        <taxon>Panicoideae</taxon>
        <taxon>Panicodae</taxon>
        <taxon>Paniceae</taxon>
        <taxon>Anthephorinae</taxon>
        <taxon>Digitaria</taxon>
    </lineage>
</organism>
<reference evidence="2" key="1">
    <citation type="submission" date="2020-07" db="EMBL/GenBank/DDBJ databases">
        <title>Genome sequence and genetic diversity analysis of an under-domesticated orphan crop, white fonio (Digitaria exilis).</title>
        <authorList>
            <person name="Bennetzen J.L."/>
            <person name="Chen S."/>
            <person name="Ma X."/>
            <person name="Wang X."/>
            <person name="Yssel A.E.J."/>
            <person name="Chaluvadi S.R."/>
            <person name="Johnson M."/>
            <person name="Gangashetty P."/>
            <person name="Hamidou F."/>
            <person name="Sanogo M.D."/>
            <person name="Zwaenepoel A."/>
            <person name="Wallace J."/>
            <person name="Van De Peer Y."/>
            <person name="Van Deynze A."/>
        </authorList>
    </citation>
    <scope>NUCLEOTIDE SEQUENCE</scope>
    <source>
        <tissue evidence="2">Leaves</tissue>
    </source>
</reference>
<keyword evidence="1" id="KW-0472">Membrane</keyword>
<dbReference type="EMBL" id="JACEFO010002300">
    <property type="protein sequence ID" value="KAF8667383.1"/>
    <property type="molecule type" value="Genomic_DNA"/>
</dbReference>
<keyword evidence="3" id="KW-1185">Reference proteome</keyword>
<feature type="transmembrane region" description="Helical" evidence="1">
    <location>
        <begin position="286"/>
        <end position="308"/>
    </location>
</feature>
<dbReference type="SUPFAM" id="SSF81383">
    <property type="entry name" value="F-box domain"/>
    <property type="match status" value="1"/>
</dbReference>
<evidence type="ECO:0000256" key="1">
    <source>
        <dbReference type="SAM" id="Phobius"/>
    </source>
</evidence>
<keyword evidence="1" id="KW-0812">Transmembrane</keyword>
<accession>A0A835AN81</accession>
<keyword evidence="1" id="KW-1133">Transmembrane helix</keyword>
<gene>
    <name evidence="2" type="ORF">HU200_053064</name>
</gene>
<evidence type="ECO:0008006" key="4">
    <source>
        <dbReference type="Google" id="ProtNLM"/>
    </source>
</evidence>
<sequence length="309" mass="32478">MVTTINDLHADVLGCALRRLDGRSLAAASCATAGLRALAADPDTWRALCLAEWPSLGSCSRLLAALPPRQLFADAFPFPSTDAATAGAGELSLPGELVSAVDIYYRGTPVLSRVVETPASSPWFLGSPFRVEAVERKRPASPGATTTAAAAPSPEEMELRWVVVDPAGGRAVNVSSRRPVAVDRHWYTGETLVRYAVVLGGCKFEATVACAEGTGDVAEVSLAVEDADGAAVGGEGTLRLLAAAMEAPRKGGGEREREAEEAKRRYGEFVRRKKGRKESKARREALVDLCCSAASAVVVLTCLAAVALR</sequence>
<dbReference type="AlphaFoldDB" id="A0A835AN81"/>
<evidence type="ECO:0000313" key="3">
    <source>
        <dbReference type="Proteomes" id="UP000636709"/>
    </source>
</evidence>
<dbReference type="OrthoDB" id="671172at2759"/>
<protein>
    <recommendedName>
        <fullName evidence="4">F-box protein</fullName>
    </recommendedName>
</protein>
<dbReference type="InterPro" id="IPR036047">
    <property type="entry name" value="F-box-like_dom_sf"/>
</dbReference>
<evidence type="ECO:0000313" key="2">
    <source>
        <dbReference type="EMBL" id="KAF8667383.1"/>
    </source>
</evidence>
<comment type="caution">
    <text evidence="2">The sequence shown here is derived from an EMBL/GenBank/DDBJ whole genome shotgun (WGS) entry which is preliminary data.</text>
</comment>
<dbReference type="Proteomes" id="UP000636709">
    <property type="component" value="Unassembled WGS sequence"/>
</dbReference>
<proteinExistence type="predicted"/>
<name>A0A835AN81_9POAL</name>
<dbReference type="InterPro" id="IPR045283">
    <property type="entry name" value="AT3G44326-like"/>
</dbReference>
<dbReference type="PANTHER" id="PTHR33736:SF4">
    <property type="entry name" value="F-BOX PROTEIN-RELATED"/>
    <property type="match status" value="1"/>
</dbReference>
<dbReference type="PANTHER" id="PTHR33736">
    <property type="entry name" value="F-BOX PROTEIN-RELATED"/>
    <property type="match status" value="1"/>
</dbReference>